<dbReference type="STRING" id="394.NGR_c11250"/>
<dbReference type="OrthoDB" id="7835871at2"/>
<dbReference type="PATRIC" id="fig|394.7.peg.3951"/>
<evidence type="ECO:0000259" key="2">
    <source>
        <dbReference type="SMART" id="SM00943"/>
    </source>
</evidence>
<feature type="domain" description="DNA primase/polymerase bifunctional N-terminal" evidence="2">
    <location>
        <begin position="38"/>
        <end position="186"/>
    </location>
</feature>
<dbReference type="HOGENOM" id="CLU_683102_0_0_5"/>
<reference evidence="3" key="1">
    <citation type="journal article" date="2009" name="Appl. Environ. Microbiol.">
        <title>Rhizobium sp. strain NGR234 possesses a remarkable number of secretion systems.</title>
        <authorList>
            <person name="Schmeisser C."/>
            <person name="Liesegang H."/>
            <person name="Krysciak D."/>
            <person name="Bakkou N."/>
            <person name="Le Quere A."/>
            <person name="Wollherr A."/>
            <person name="Heinemeyer I."/>
            <person name="Morgenstern B."/>
            <person name="Pommerening-Roeser A."/>
            <person name="Flores M."/>
            <person name="Palacios R."/>
            <person name="Brenner S."/>
            <person name="Gottschalk G."/>
            <person name="Schmitz R.A."/>
            <person name="Broughton W.J."/>
            <person name="Perret X."/>
            <person name="Strittmatter A.W."/>
            <person name="Streit W.R."/>
        </authorList>
    </citation>
    <scope>NUCLEOTIDE SEQUENCE [LARGE SCALE GENOMIC DNA]</scope>
    <source>
        <strain evidence="3">NGR234</strain>
    </source>
</reference>
<dbReference type="Proteomes" id="UP000001054">
    <property type="component" value="Chromosome"/>
</dbReference>
<dbReference type="SMART" id="SM00943">
    <property type="entry name" value="Prim-Pol"/>
    <property type="match status" value="1"/>
</dbReference>
<organism evidence="3 4">
    <name type="scientific">Sinorhizobium fredii (strain NBRC 101917 / NGR234)</name>
    <dbReference type="NCBI Taxonomy" id="394"/>
    <lineage>
        <taxon>Bacteria</taxon>
        <taxon>Pseudomonadati</taxon>
        <taxon>Pseudomonadota</taxon>
        <taxon>Alphaproteobacteria</taxon>
        <taxon>Hyphomicrobiales</taxon>
        <taxon>Rhizobiaceae</taxon>
        <taxon>Sinorhizobium/Ensifer group</taxon>
        <taxon>Sinorhizobium</taxon>
    </lineage>
</organism>
<dbReference type="InterPro" id="IPR015330">
    <property type="entry name" value="DNA_primase/pol_bifunc_N"/>
</dbReference>
<dbReference type="SUPFAM" id="SSF56747">
    <property type="entry name" value="Prim-pol domain"/>
    <property type="match status" value="1"/>
</dbReference>
<dbReference type="AlphaFoldDB" id="C3MAD1"/>
<name>C3MAD1_SINFN</name>
<keyword evidence="4" id="KW-1185">Reference proteome</keyword>
<evidence type="ECO:0000313" key="3">
    <source>
        <dbReference type="EMBL" id="ACP24910.1"/>
    </source>
</evidence>
<sequence>MSVEGTLPKRNSGEPTPHDADLGIMHHPKLSHVLTGELARLYRAGFWLLPLGLKREPLVKFRTGQGGATKRHPLSLVIEKMAGAGSSNYAIRLEGILVVDIDTDTPEAREYVRQRFGESSVQVKSPRGAHHYFRFDGKPPAPVRLTNIAIDFKAGSQSLIAGPFAERADGGHYLPLQGRLDSVASLPTFYDRDLEVDETEVEVDVVNSCPKIRRGDRHRHLKKRGMQMIPVVQTEAELFQEMLLYRDWECEFPEEVPDSEVEALARWFWFKRCNNEIWSGRQSPMGMTRASFDQLINVKYGDQAWMLYSYVHSKHEHLGREFVIVPEAILAAGQLQALSSKDIRRAAQILVDQKLLWRREVRDGFKRKYLYRIAGGRRGERSVDYINTQYGNTELSVIKGGLA</sequence>
<dbReference type="KEGG" id="rhi:NGR_c11250"/>
<proteinExistence type="predicted"/>
<dbReference type="EMBL" id="CP001389">
    <property type="protein sequence ID" value="ACP24910.1"/>
    <property type="molecule type" value="Genomic_DNA"/>
</dbReference>
<evidence type="ECO:0000256" key="1">
    <source>
        <dbReference type="SAM" id="MobiDB-lite"/>
    </source>
</evidence>
<feature type="region of interest" description="Disordered" evidence="1">
    <location>
        <begin position="1"/>
        <end position="23"/>
    </location>
</feature>
<gene>
    <name evidence="3" type="ordered locus">NGR_c11250</name>
</gene>
<accession>C3MAD1</accession>
<evidence type="ECO:0000313" key="4">
    <source>
        <dbReference type="Proteomes" id="UP000001054"/>
    </source>
</evidence>
<protein>
    <recommendedName>
        <fullName evidence="2">DNA primase/polymerase bifunctional N-terminal domain-containing protein</fullName>
    </recommendedName>
</protein>